<proteinExistence type="predicted"/>
<dbReference type="Pfam" id="PF01208">
    <property type="entry name" value="URO-D"/>
    <property type="match status" value="1"/>
</dbReference>
<protein>
    <recommendedName>
        <fullName evidence="1">Uroporphyrinogen decarboxylase (URO-D) domain-containing protein</fullName>
    </recommendedName>
</protein>
<dbReference type="Proteomes" id="UP000661435">
    <property type="component" value="Unassembled WGS sequence"/>
</dbReference>
<organism evidence="2 3">
    <name type="scientific">Lawsonibacter hominis</name>
    <dbReference type="NCBI Taxonomy" id="2763053"/>
    <lineage>
        <taxon>Bacteria</taxon>
        <taxon>Bacillati</taxon>
        <taxon>Bacillota</taxon>
        <taxon>Clostridia</taxon>
        <taxon>Eubacteriales</taxon>
        <taxon>Oscillospiraceae</taxon>
        <taxon>Lawsonibacter</taxon>
    </lineage>
</organism>
<sequence>MTEKENALRVFRREKPEWLPRFEKCMKGYFPKSINERPLNWEGDDWFGIHWVPDASTNGLTAPAPGQAVIRDPERWREQLALPDLEAIDWAAEAEGFRAAQSPERLSMIMMEMGIFERYQLLLGFEDALCSFYEYPDEAGEILEALTQFKLQLVDRIMEHLKPDVVMYMDDLGTQNAPLVAPALWAEFIRARDMRIFRAIHDAGALVVYHCCGKIDTFFDQIVTMGADAYHSVQPANDTAMLKRVYGDQIVLIGGIDNQGITNQPGASEADIRAEVRRAIDAFAPGGGYICGDTDGICVVKRALDIIQDEYEVYGRHYYERHPL</sequence>
<dbReference type="GO" id="GO:0004853">
    <property type="term" value="F:uroporphyrinogen decarboxylase activity"/>
    <property type="evidence" value="ECO:0007669"/>
    <property type="project" value="InterPro"/>
</dbReference>
<dbReference type="EMBL" id="JACOPP010000009">
    <property type="protein sequence ID" value="MBC5733787.1"/>
    <property type="molecule type" value="Genomic_DNA"/>
</dbReference>
<name>A0A8J6M5K5_9FIRM</name>
<keyword evidence="3" id="KW-1185">Reference proteome</keyword>
<dbReference type="InterPro" id="IPR000257">
    <property type="entry name" value="Uroporphyrinogen_deCOase"/>
</dbReference>
<dbReference type="AlphaFoldDB" id="A0A8J6M5K5"/>
<evidence type="ECO:0000259" key="1">
    <source>
        <dbReference type="Pfam" id="PF01208"/>
    </source>
</evidence>
<dbReference type="PANTHER" id="PTHR47099">
    <property type="entry name" value="METHYLCOBAMIDE:COM METHYLTRANSFERASE MTBA"/>
    <property type="match status" value="1"/>
</dbReference>
<dbReference type="PANTHER" id="PTHR47099:SF1">
    <property type="entry name" value="METHYLCOBAMIDE:COM METHYLTRANSFERASE MTBA"/>
    <property type="match status" value="1"/>
</dbReference>
<dbReference type="GO" id="GO:0006779">
    <property type="term" value="P:porphyrin-containing compound biosynthetic process"/>
    <property type="evidence" value="ECO:0007669"/>
    <property type="project" value="InterPro"/>
</dbReference>
<evidence type="ECO:0000313" key="2">
    <source>
        <dbReference type="EMBL" id="MBC5733787.1"/>
    </source>
</evidence>
<reference evidence="2" key="1">
    <citation type="submission" date="2020-08" db="EMBL/GenBank/DDBJ databases">
        <title>Genome public.</title>
        <authorList>
            <person name="Liu C."/>
            <person name="Sun Q."/>
        </authorList>
    </citation>
    <scope>NUCLEOTIDE SEQUENCE</scope>
    <source>
        <strain evidence="2">NSJ-51</strain>
    </source>
</reference>
<dbReference type="InterPro" id="IPR038071">
    <property type="entry name" value="UROD/MetE-like_sf"/>
</dbReference>
<feature type="domain" description="Uroporphyrinogen decarboxylase (URO-D)" evidence="1">
    <location>
        <begin position="72"/>
        <end position="292"/>
    </location>
</feature>
<dbReference type="SUPFAM" id="SSF51726">
    <property type="entry name" value="UROD/MetE-like"/>
    <property type="match status" value="1"/>
</dbReference>
<accession>A0A8J6M5K5</accession>
<dbReference type="RefSeq" id="WP_186907673.1">
    <property type="nucleotide sequence ID" value="NZ_JACOPP010000009.1"/>
</dbReference>
<evidence type="ECO:0000313" key="3">
    <source>
        <dbReference type="Proteomes" id="UP000661435"/>
    </source>
</evidence>
<dbReference type="InterPro" id="IPR052024">
    <property type="entry name" value="Methanogen_methyltrans"/>
</dbReference>
<comment type="caution">
    <text evidence="2">The sequence shown here is derived from an EMBL/GenBank/DDBJ whole genome shotgun (WGS) entry which is preliminary data.</text>
</comment>
<dbReference type="Gene3D" id="3.20.20.210">
    <property type="match status" value="1"/>
</dbReference>
<gene>
    <name evidence="2" type="ORF">H8S57_08595</name>
</gene>